<feature type="transmembrane region" description="Helical" evidence="1">
    <location>
        <begin position="160"/>
        <end position="182"/>
    </location>
</feature>
<feature type="transmembrane region" description="Helical" evidence="1">
    <location>
        <begin position="114"/>
        <end position="140"/>
    </location>
</feature>
<proteinExistence type="predicted"/>
<dbReference type="AlphaFoldDB" id="A0A1H3KYY9"/>
<feature type="transmembrane region" description="Helical" evidence="1">
    <location>
        <begin position="189"/>
        <end position="209"/>
    </location>
</feature>
<feature type="transmembrane region" description="Helical" evidence="1">
    <location>
        <begin position="41"/>
        <end position="61"/>
    </location>
</feature>
<keyword evidence="1" id="KW-0472">Membrane</keyword>
<keyword evidence="1" id="KW-1133">Transmembrane helix</keyword>
<organism evidence="2 3">
    <name type="scientific">Asanoa ishikariensis</name>
    <dbReference type="NCBI Taxonomy" id="137265"/>
    <lineage>
        <taxon>Bacteria</taxon>
        <taxon>Bacillati</taxon>
        <taxon>Actinomycetota</taxon>
        <taxon>Actinomycetes</taxon>
        <taxon>Micromonosporales</taxon>
        <taxon>Micromonosporaceae</taxon>
        <taxon>Asanoa</taxon>
    </lineage>
</organism>
<evidence type="ECO:0000313" key="3">
    <source>
        <dbReference type="Proteomes" id="UP000199632"/>
    </source>
</evidence>
<name>A0A1H3KYY9_9ACTN</name>
<feature type="transmembrane region" description="Helical" evidence="1">
    <location>
        <begin position="239"/>
        <end position="259"/>
    </location>
</feature>
<reference evidence="3" key="1">
    <citation type="submission" date="2016-10" db="EMBL/GenBank/DDBJ databases">
        <authorList>
            <person name="Varghese N."/>
            <person name="Submissions S."/>
        </authorList>
    </citation>
    <scope>NUCLEOTIDE SEQUENCE [LARGE SCALE GENOMIC DNA]</scope>
    <source>
        <strain evidence="3">DSM 44718</strain>
    </source>
</reference>
<feature type="transmembrane region" description="Helical" evidence="1">
    <location>
        <begin position="73"/>
        <end position="93"/>
    </location>
</feature>
<protein>
    <recommendedName>
        <fullName evidence="4">ABC-2 family transporter protein</fullName>
    </recommendedName>
</protein>
<sequence length="264" mass="28041">MTATLTETRAPMAAPRTFPRPGLIRLTGIELRKMADTRAGLWLIIATALISVAIVVIQLFAADPPDQTFVNMFQTTLFPVAVLLPVLGILSVTSEWTQRTALTTFALTPQRQRIVVAKALAAVVLGILALVPSLGFAAIGNVIAGGMDSAAGSWSFGGLLLAYALLFNVVNVLFGLAFGMLFMNSAVAIVLYFVVPTVWSVLTQMISGLKTTSEWLDLSVTSTPLFENAALSGGEWAKLAASIGLWVVLPGVLGLVRLLKREVS</sequence>
<evidence type="ECO:0000256" key="1">
    <source>
        <dbReference type="SAM" id="Phobius"/>
    </source>
</evidence>
<keyword evidence="3" id="KW-1185">Reference proteome</keyword>
<dbReference type="EMBL" id="FNQB01000001">
    <property type="protein sequence ID" value="SDY57381.1"/>
    <property type="molecule type" value="Genomic_DNA"/>
</dbReference>
<evidence type="ECO:0008006" key="4">
    <source>
        <dbReference type="Google" id="ProtNLM"/>
    </source>
</evidence>
<gene>
    <name evidence="2" type="ORF">SAMN05421684_0436</name>
</gene>
<accession>A0A1H3KYY9</accession>
<dbReference type="STRING" id="137265.SAMN05421684_0436"/>
<keyword evidence="1" id="KW-0812">Transmembrane</keyword>
<dbReference type="Proteomes" id="UP000199632">
    <property type="component" value="Unassembled WGS sequence"/>
</dbReference>
<evidence type="ECO:0000313" key="2">
    <source>
        <dbReference type="EMBL" id="SDY57381.1"/>
    </source>
</evidence>
<dbReference type="RefSeq" id="WP_239084075.1">
    <property type="nucleotide sequence ID" value="NZ_BOND01000030.1"/>
</dbReference>